<dbReference type="PRINTS" id="PR00135">
    <property type="entry name" value="LYZLACT"/>
</dbReference>
<reference evidence="5" key="1">
    <citation type="submission" date="2022-12" db="EMBL/GenBank/DDBJ databases">
        <authorList>
            <person name="Alioto T."/>
            <person name="Alioto T."/>
            <person name="Gomez Garrido J."/>
        </authorList>
    </citation>
    <scope>NUCLEOTIDE SEQUENCE</scope>
</reference>
<evidence type="ECO:0000256" key="3">
    <source>
        <dbReference type="RuleBase" id="RU004440"/>
    </source>
</evidence>
<comment type="similarity">
    <text evidence="1 3">Belongs to the glycosyl hydrolase 22 family.</text>
</comment>
<protein>
    <submittedName>
        <fullName evidence="5">Lysozyme C, milk isozyme-like</fullName>
    </submittedName>
</protein>
<proteinExistence type="inferred from homology"/>
<dbReference type="Gene3D" id="1.10.530.10">
    <property type="match status" value="1"/>
</dbReference>
<evidence type="ECO:0000313" key="5">
    <source>
        <dbReference type="EMBL" id="CAI5796144.1"/>
    </source>
</evidence>
<dbReference type="InterPro" id="IPR019799">
    <property type="entry name" value="Glyco_hydro_22_CS"/>
</dbReference>
<organism evidence="5 6">
    <name type="scientific">Podarcis lilfordi</name>
    <name type="common">Lilford's wall lizard</name>
    <dbReference type="NCBI Taxonomy" id="74358"/>
    <lineage>
        <taxon>Eukaryota</taxon>
        <taxon>Metazoa</taxon>
        <taxon>Chordata</taxon>
        <taxon>Craniata</taxon>
        <taxon>Vertebrata</taxon>
        <taxon>Euteleostomi</taxon>
        <taxon>Lepidosauria</taxon>
        <taxon>Squamata</taxon>
        <taxon>Bifurcata</taxon>
        <taxon>Unidentata</taxon>
        <taxon>Episquamata</taxon>
        <taxon>Laterata</taxon>
        <taxon>Lacertibaenia</taxon>
        <taxon>Lacertidae</taxon>
        <taxon>Podarcis</taxon>
    </lineage>
</organism>
<dbReference type="CDD" id="cd16897">
    <property type="entry name" value="LYZ_C"/>
    <property type="match status" value="1"/>
</dbReference>
<dbReference type="InterPro" id="IPR001916">
    <property type="entry name" value="Glyco_hydro_22"/>
</dbReference>
<dbReference type="PRINTS" id="PR00137">
    <property type="entry name" value="LYSOZYME"/>
</dbReference>
<evidence type="ECO:0000313" key="6">
    <source>
        <dbReference type="Proteomes" id="UP001178461"/>
    </source>
</evidence>
<dbReference type="GO" id="GO:0003796">
    <property type="term" value="F:lysozyme activity"/>
    <property type="evidence" value="ECO:0007669"/>
    <property type="project" value="InterPro"/>
</dbReference>
<keyword evidence="2" id="KW-1015">Disulfide bond</keyword>
<dbReference type="AlphaFoldDB" id="A0AA35LH92"/>
<accession>A0AA35LH92</accession>
<feature type="domain" description="Glycosyl hydrolases family 22 (GH22)" evidence="4">
    <location>
        <begin position="134"/>
        <end position="152"/>
    </location>
</feature>
<sequence length="187" mass="21430">MEEEEGSEPDAWQDLILFLQTELTSEVLSTPSHPIEAAKTMIHLLQTLLLTCFAVTVQAKIFGRCELYHVLKVSGLDGYEGYSLANWICMSFFETGFDTEAVDRRKDGTKDYGIFHINNGWWCKDEGTLSENLCSMSCTDLLNTDIHDDILCVKRIVKDPQGMGTWKEWKKHCEKQDLREWVKGCKP</sequence>
<dbReference type="PROSITE" id="PS00128">
    <property type="entry name" value="GLYCOSYL_HYDROL_F22_1"/>
    <property type="match status" value="1"/>
</dbReference>
<name>A0AA35LH92_9SAUR</name>
<dbReference type="SMART" id="SM00263">
    <property type="entry name" value="LYZ1"/>
    <property type="match status" value="1"/>
</dbReference>
<dbReference type="FunFam" id="1.10.530.10:FF:000001">
    <property type="entry name" value="Lysozyme C"/>
    <property type="match status" value="1"/>
</dbReference>
<dbReference type="Proteomes" id="UP001178461">
    <property type="component" value="Chromosome 17"/>
</dbReference>
<evidence type="ECO:0000259" key="4">
    <source>
        <dbReference type="PROSITE" id="PS00128"/>
    </source>
</evidence>
<dbReference type="InterPro" id="IPR000974">
    <property type="entry name" value="Glyco_hydro_22_lys"/>
</dbReference>
<dbReference type="SUPFAM" id="SSF53955">
    <property type="entry name" value="Lysozyme-like"/>
    <property type="match status" value="1"/>
</dbReference>
<dbReference type="PROSITE" id="PS51348">
    <property type="entry name" value="GLYCOSYL_HYDROL_F22_2"/>
    <property type="match status" value="1"/>
</dbReference>
<dbReference type="PANTHER" id="PTHR11407:SF69">
    <property type="entry name" value="LYSOZYME C, MILK ISOZYME"/>
    <property type="match status" value="1"/>
</dbReference>
<dbReference type="PANTHER" id="PTHR11407">
    <property type="entry name" value="LYSOZYME C"/>
    <property type="match status" value="1"/>
</dbReference>
<keyword evidence="6" id="KW-1185">Reference proteome</keyword>
<evidence type="ECO:0000256" key="2">
    <source>
        <dbReference type="ARBA" id="ARBA00023157"/>
    </source>
</evidence>
<dbReference type="EMBL" id="OX395142">
    <property type="protein sequence ID" value="CAI5796144.1"/>
    <property type="molecule type" value="Genomic_DNA"/>
</dbReference>
<dbReference type="Pfam" id="PF00062">
    <property type="entry name" value="Lys"/>
    <property type="match status" value="1"/>
</dbReference>
<gene>
    <name evidence="5" type="ORF">PODLI_1B005423</name>
</gene>
<evidence type="ECO:0000256" key="1">
    <source>
        <dbReference type="ARBA" id="ARBA00010859"/>
    </source>
</evidence>
<dbReference type="InterPro" id="IPR023346">
    <property type="entry name" value="Lysozyme-like_dom_sf"/>
</dbReference>